<keyword evidence="2" id="KW-1185">Reference proteome</keyword>
<dbReference type="EMBL" id="FNBE01000035">
    <property type="protein sequence ID" value="SDH68508.1"/>
    <property type="molecule type" value="Genomic_DNA"/>
</dbReference>
<dbReference type="AlphaFoldDB" id="A0A1G8EF47"/>
<sequence length="189" mass="19575">MSAPANEVPVRLPWSAVLARGEDVAVLLVGARLYSTCMQLDIHVRGRGGAAFDLHMAASGRPDANGDVLCLGLSGAEGFAATNLSRSPSAQPDEVPKLTPGGGGGGFGAVATTYLLRPSPPAGPVTLWCAWPVRGIEETGVEFDGSRLVELAEQVEVLWPLEDETPWSMTPPAPNVPPGGWFATHAPGG</sequence>
<name>A0A1G8EF47_PSEOR</name>
<evidence type="ECO:0000313" key="1">
    <source>
        <dbReference type="EMBL" id="SDH68508.1"/>
    </source>
</evidence>
<proteinExistence type="predicted"/>
<dbReference type="STRING" id="366584.SAMN05216377_1359"/>
<dbReference type="Proteomes" id="UP000198967">
    <property type="component" value="Unassembled WGS sequence"/>
</dbReference>
<organism evidence="1 2">
    <name type="scientific">Pseudonocardia oroxyli</name>
    <dbReference type="NCBI Taxonomy" id="366584"/>
    <lineage>
        <taxon>Bacteria</taxon>
        <taxon>Bacillati</taxon>
        <taxon>Actinomycetota</taxon>
        <taxon>Actinomycetes</taxon>
        <taxon>Pseudonocardiales</taxon>
        <taxon>Pseudonocardiaceae</taxon>
        <taxon>Pseudonocardia</taxon>
    </lineage>
</organism>
<gene>
    <name evidence="1" type="ORF">SAMN05216377_1359</name>
</gene>
<reference evidence="1 2" key="1">
    <citation type="submission" date="2016-10" db="EMBL/GenBank/DDBJ databases">
        <authorList>
            <person name="de Groot N.N."/>
        </authorList>
    </citation>
    <scope>NUCLEOTIDE SEQUENCE [LARGE SCALE GENOMIC DNA]</scope>
    <source>
        <strain evidence="1 2">CGMCC 4.3143</strain>
    </source>
</reference>
<protein>
    <submittedName>
        <fullName evidence="1">Uncharacterized protein</fullName>
    </submittedName>
</protein>
<evidence type="ECO:0000313" key="2">
    <source>
        <dbReference type="Proteomes" id="UP000198967"/>
    </source>
</evidence>
<accession>A0A1G8EF47</accession>